<evidence type="ECO:0000313" key="1">
    <source>
        <dbReference type="EMBL" id="QTA92683.1"/>
    </source>
</evidence>
<accession>A0A975GU07</accession>
<name>A0A975GU07_9BACT</name>
<dbReference type="KEGG" id="dmm:dnm_087710"/>
<evidence type="ECO:0000313" key="2">
    <source>
        <dbReference type="Proteomes" id="UP000663722"/>
    </source>
</evidence>
<dbReference type="AlphaFoldDB" id="A0A975GU07"/>
<dbReference type="EMBL" id="CP061800">
    <property type="protein sequence ID" value="QTA92683.1"/>
    <property type="molecule type" value="Genomic_DNA"/>
</dbReference>
<keyword evidence="2" id="KW-1185">Reference proteome</keyword>
<dbReference type="Proteomes" id="UP000663722">
    <property type="component" value="Chromosome"/>
</dbReference>
<protein>
    <submittedName>
        <fullName evidence="1">Uncharacterized protein</fullName>
    </submittedName>
</protein>
<sequence length="86" mass="10004">MSGLCARERKKPAFFPDKMSPRPENHGFLPCPSCLPCDSPKTFRSAESDHVMIMLRRILTNEIWQAYISPDRYGRTWNDIGSEKRM</sequence>
<reference evidence="1" key="1">
    <citation type="journal article" date="2021" name="Microb. Physiol.">
        <title>Proteogenomic Insights into the Physiology of Marine, Sulfate-Reducing, Filamentous Desulfonema limicola and Desulfonema magnum.</title>
        <authorList>
            <person name="Schnaars V."/>
            <person name="Wohlbrand L."/>
            <person name="Scheve S."/>
            <person name="Hinrichs C."/>
            <person name="Reinhardt R."/>
            <person name="Rabus R."/>
        </authorList>
    </citation>
    <scope>NUCLEOTIDE SEQUENCE</scope>
    <source>
        <strain evidence="1">4be13</strain>
    </source>
</reference>
<proteinExistence type="predicted"/>
<gene>
    <name evidence="1" type="ORF">dnm_087710</name>
</gene>
<organism evidence="1 2">
    <name type="scientific">Desulfonema magnum</name>
    <dbReference type="NCBI Taxonomy" id="45655"/>
    <lineage>
        <taxon>Bacteria</taxon>
        <taxon>Pseudomonadati</taxon>
        <taxon>Thermodesulfobacteriota</taxon>
        <taxon>Desulfobacteria</taxon>
        <taxon>Desulfobacterales</taxon>
        <taxon>Desulfococcaceae</taxon>
        <taxon>Desulfonema</taxon>
    </lineage>
</organism>